<name>A0A381U9N1_9ZZZZ</name>
<dbReference type="InterPro" id="IPR036909">
    <property type="entry name" value="Cyt_c-like_dom_sf"/>
</dbReference>
<proteinExistence type="predicted"/>
<dbReference type="Pfam" id="PF07583">
    <property type="entry name" value="PSCyt2"/>
    <property type="match status" value="1"/>
</dbReference>
<dbReference type="PANTHER" id="PTHR35889:SF3">
    <property type="entry name" value="F-BOX DOMAIN-CONTAINING PROTEIN"/>
    <property type="match status" value="1"/>
</dbReference>
<feature type="domain" description="DUF1549" evidence="1">
    <location>
        <begin position="173"/>
        <end position="213"/>
    </location>
</feature>
<organism evidence="3">
    <name type="scientific">marine metagenome</name>
    <dbReference type="NCBI Taxonomy" id="408172"/>
    <lineage>
        <taxon>unclassified sequences</taxon>
        <taxon>metagenomes</taxon>
        <taxon>ecological metagenomes</taxon>
    </lineage>
</organism>
<evidence type="ECO:0008006" key="4">
    <source>
        <dbReference type="Google" id="ProtNLM"/>
    </source>
</evidence>
<evidence type="ECO:0000259" key="2">
    <source>
        <dbReference type="Pfam" id="PF07635"/>
    </source>
</evidence>
<accession>A0A381U9N1</accession>
<dbReference type="PANTHER" id="PTHR35889">
    <property type="entry name" value="CYCLOINULO-OLIGOSACCHARIDE FRUCTANOTRANSFERASE-RELATED"/>
    <property type="match status" value="1"/>
</dbReference>
<dbReference type="Pfam" id="PF07635">
    <property type="entry name" value="PSCyt1"/>
    <property type="match status" value="1"/>
</dbReference>
<dbReference type="SUPFAM" id="SSF46626">
    <property type="entry name" value="Cytochrome c"/>
    <property type="match status" value="1"/>
</dbReference>
<reference evidence="3" key="1">
    <citation type="submission" date="2018-05" db="EMBL/GenBank/DDBJ databases">
        <authorList>
            <person name="Lanie J.A."/>
            <person name="Ng W.-L."/>
            <person name="Kazmierczak K.M."/>
            <person name="Andrzejewski T.M."/>
            <person name="Davidsen T.M."/>
            <person name="Wayne K.J."/>
            <person name="Tettelin H."/>
            <person name="Glass J.I."/>
            <person name="Rusch D."/>
            <person name="Podicherti R."/>
            <person name="Tsui H.-C.T."/>
            <person name="Winkler M.E."/>
        </authorList>
    </citation>
    <scope>NUCLEOTIDE SEQUENCE</scope>
</reference>
<evidence type="ECO:0000259" key="1">
    <source>
        <dbReference type="Pfam" id="PF07583"/>
    </source>
</evidence>
<dbReference type="GO" id="GO:0009055">
    <property type="term" value="F:electron transfer activity"/>
    <property type="evidence" value="ECO:0007669"/>
    <property type="project" value="InterPro"/>
</dbReference>
<dbReference type="GO" id="GO:0020037">
    <property type="term" value="F:heme binding"/>
    <property type="evidence" value="ECO:0007669"/>
    <property type="project" value="InterPro"/>
</dbReference>
<dbReference type="Gene3D" id="1.10.760.10">
    <property type="entry name" value="Cytochrome c-like domain"/>
    <property type="match status" value="1"/>
</dbReference>
<dbReference type="AlphaFoldDB" id="A0A381U9N1"/>
<feature type="domain" description="Cytochrome C Planctomycete-type" evidence="2">
    <location>
        <begin position="64"/>
        <end position="123"/>
    </location>
</feature>
<gene>
    <name evidence="3" type="ORF">METZ01_LOCUS76127</name>
</gene>
<evidence type="ECO:0000313" key="3">
    <source>
        <dbReference type="EMBL" id="SVA23273.1"/>
    </source>
</evidence>
<dbReference type="EMBL" id="UINC01005743">
    <property type="protein sequence ID" value="SVA23273.1"/>
    <property type="molecule type" value="Genomic_DNA"/>
</dbReference>
<protein>
    <recommendedName>
        <fullName evidence="4">Cytochrome c domain-containing protein</fullName>
    </recommendedName>
</protein>
<dbReference type="InterPro" id="IPR011444">
    <property type="entry name" value="DUF1549"/>
</dbReference>
<feature type="non-terminal residue" evidence="3">
    <location>
        <position position="215"/>
    </location>
</feature>
<dbReference type="InterPro" id="IPR011429">
    <property type="entry name" value="Cyt_c_Planctomycete-type"/>
</dbReference>
<sequence>MPPPENACASGDTTMNIRHACFVSFAACITVASAWTGSFGAAAQVSAAGVDFQRDVRPILADKCFQCHGPDESSRQAGLRLDIRDSAFEERPRGAAIVPSDVDASLLYQRIAHSDERRRMPPRAADKALSEEEIDVLRRWIVEGASWEQHWAFESIERPVPPVVGQEAWVRNPVDRFVLARLEAEGLSPTPEADRATLARRVALDLTGLPPDPGA</sequence>